<gene>
    <name evidence="2" type="ORF">GUJ93_ZPchr0010g8870</name>
</gene>
<feature type="region of interest" description="Disordered" evidence="1">
    <location>
        <begin position="163"/>
        <end position="185"/>
    </location>
</feature>
<feature type="compositionally biased region" description="Basic residues" evidence="1">
    <location>
        <begin position="22"/>
        <end position="31"/>
    </location>
</feature>
<keyword evidence="3" id="KW-1185">Reference proteome</keyword>
<sequence length="185" mass="19458">MSPTSPRLTGARHQAISTAPFKLHRGSHLIHKQSSSSSSSSSSTNSSVSSSSGLANNAAAHRPPPRQQQKHPQQQPVIIYTHSPKDESSSSTESCANACQTHAAPPPQPYIDPQQIPPPAPPPPQLGTHFMPEIPLFTQGTSDLLCASRGLYGGVPFAPVMSSTSTGGSGGTTIFSPSTVDEWRR</sequence>
<evidence type="ECO:0000256" key="1">
    <source>
        <dbReference type="SAM" id="MobiDB-lite"/>
    </source>
</evidence>
<protein>
    <submittedName>
        <fullName evidence="2">Uncharacterized protein</fullName>
    </submittedName>
</protein>
<feature type="compositionally biased region" description="Low complexity" evidence="1">
    <location>
        <begin position="34"/>
        <end position="52"/>
    </location>
</feature>
<evidence type="ECO:0000313" key="2">
    <source>
        <dbReference type="EMBL" id="KAG8084285.1"/>
    </source>
</evidence>
<name>A0A8J5W7A3_ZIZPA</name>
<feature type="region of interest" description="Disordered" evidence="1">
    <location>
        <begin position="1"/>
        <end position="125"/>
    </location>
</feature>
<comment type="caution">
    <text evidence="2">The sequence shown here is derived from an EMBL/GenBank/DDBJ whole genome shotgun (WGS) entry which is preliminary data.</text>
</comment>
<reference evidence="2" key="1">
    <citation type="journal article" date="2021" name="bioRxiv">
        <title>Whole Genome Assembly and Annotation of Northern Wild Rice, Zizania palustris L., Supports a Whole Genome Duplication in the Zizania Genus.</title>
        <authorList>
            <person name="Haas M."/>
            <person name="Kono T."/>
            <person name="Macchietto M."/>
            <person name="Millas R."/>
            <person name="McGilp L."/>
            <person name="Shao M."/>
            <person name="Duquette J."/>
            <person name="Hirsch C.N."/>
            <person name="Kimball J."/>
        </authorList>
    </citation>
    <scope>NUCLEOTIDE SEQUENCE</scope>
    <source>
        <tissue evidence="2">Fresh leaf tissue</tissue>
    </source>
</reference>
<evidence type="ECO:0000313" key="3">
    <source>
        <dbReference type="Proteomes" id="UP000729402"/>
    </source>
</evidence>
<dbReference type="Proteomes" id="UP000729402">
    <property type="component" value="Unassembled WGS sequence"/>
</dbReference>
<dbReference type="AlphaFoldDB" id="A0A8J5W7A3"/>
<feature type="compositionally biased region" description="Pro residues" evidence="1">
    <location>
        <begin position="104"/>
        <end position="125"/>
    </location>
</feature>
<organism evidence="2 3">
    <name type="scientific">Zizania palustris</name>
    <name type="common">Northern wild rice</name>
    <dbReference type="NCBI Taxonomy" id="103762"/>
    <lineage>
        <taxon>Eukaryota</taxon>
        <taxon>Viridiplantae</taxon>
        <taxon>Streptophyta</taxon>
        <taxon>Embryophyta</taxon>
        <taxon>Tracheophyta</taxon>
        <taxon>Spermatophyta</taxon>
        <taxon>Magnoliopsida</taxon>
        <taxon>Liliopsida</taxon>
        <taxon>Poales</taxon>
        <taxon>Poaceae</taxon>
        <taxon>BOP clade</taxon>
        <taxon>Oryzoideae</taxon>
        <taxon>Oryzeae</taxon>
        <taxon>Zizaniinae</taxon>
        <taxon>Zizania</taxon>
    </lineage>
</organism>
<dbReference type="EMBL" id="JAAALK010000082">
    <property type="protein sequence ID" value="KAG8084285.1"/>
    <property type="molecule type" value="Genomic_DNA"/>
</dbReference>
<dbReference type="OrthoDB" id="1518325at2759"/>
<proteinExistence type="predicted"/>
<accession>A0A8J5W7A3</accession>
<reference evidence="2" key="2">
    <citation type="submission" date="2021-02" db="EMBL/GenBank/DDBJ databases">
        <authorList>
            <person name="Kimball J.A."/>
            <person name="Haas M.W."/>
            <person name="Macchietto M."/>
            <person name="Kono T."/>
            <person name="Duquette J."/>
            <person name="Shao M."/>
        </authorList>
    </citation>
    <scope>NUCLEOTIDE SEQUENCE</scope>
    <source>
        <tissue evidence="2">Fresh leaf tissue</tissue>
    </source>
</reference>